<keyword evidence="3" id="KW-1185">Reference proteome</keyword>
<comment type="caution">
    <text evidence="2">The sequence shown here is derived from an EMBL/GenBank/DDBJ whole genome shotgun (WGS) entry which is preliminary data.</text>
</comment>
<dbReference type="Proteomes" id="UP000499080">
    <property type="component" value="Unassembled WGS sequence"/>
</dbReference>
<gene>
    <name evidence="2" type="ORF">AVEN_10609_1</name>
</gene>
<proteinExistence type="predicted"/>
<protein>
    <submittedName>
        <fullName evidence="2">Uncharacterized protein</fullName>
    </submittedName>
</protein>
<sequence length="114" mass="12816">MCSAANWRQELKIPTSVGSLLFETDLTQPVAIATAVNSTIWRRQFSWRTVVFLDADGCSNCILSLLRRERPPEVLPRQRHPAELPALVSGEADHQHAALHPPRLQDRQLLRGGK</sequence>
<dbReference type="AlphaFoldDB" id="A0A4Y2NJZ5"/>
<organism evidence="2 3">
    <name type="scientific">Araneus ventricosus</name>
    <name type="common">Orbweaver spider</name>
    <name type="synonym">Epeira ventricosa</name>
    <dbReference type="NCBI Taxonomy" id="182803"/>
    <lineage>
        <taxon>Eukaryota</taxon>
        <taxon>Metazoa</taxon>
        <taxon>Ecdysozoa</taxon>
        <taxon>Arthropoda</taxon>
        <taxon>Chelicerata</taxon>
        <taxon>Arachnida</taxon>
        <taxon>Araneae</taxon>
        <taxon>Araneomorphae</taxon>
        <taxon>Entelegynae</taxon>
        <taxon>Araneoidea</taxon>
        <taxon>Araneidae</taxon>
        <taxon>Araneus</taxon>
    </lineage>
</organism>
<accession>A0A4Y2NJZ5</accession>
<evidence type="ECO:0000313" key="3">
    <source>
        <dbReference type="Proteomes" id="UP000499080"/>
    </source>
</evidence>
<feature type="non-terminal residue" evidence="2">
    <location>
        <position position="114"/>
    </location>
</feature>
<dbReference type="EMBL" id="BGPR01209806">
    <property type="protein sequence ID" value="GBN38999.1"/>
    <property type="molecule type" value="Genomic_DNA"/>
</dbReference>
<reference evidence="2 3" key="1">
    <citation type="journal article" date="2019" name="Sci. Rep.">
        <title>Orb-weaving spider Araneus ventricosus genome elucidates the spidroin gene catalogue.</title>
        <authorList>
            <person name="Kono N."/>
            <person name="Nakamura H."/>
            <person name="Ohtoshi R."/>
            <person name="Moran D.A.P."/>
            <person name="Shinohara A."/>
            <person name="Yoshida Y."/>
            <person name="Fujiwara M."/>
            <person name="Mori M."/>
            <person name="Tomita M."/>
            <person name="Arakawa K."/>
        </authorList>
    </citation>
    <scope>NUCLEOTIDE SEQUENCE [LARGE SCALE GENOMIC DNA]</scope>
</reference>
<feature type="region of interest" description="Disordered" evidence="1">
    <location>
        <begin position="74"/>
        <end position="114"/>
    </location>
</feature>
<feature type="compositionally biased region" description="Basic and acidic residues" evidence="1">
    <location>
        <begin position="103"/>
        <end position="114"/>
    </location>
</feature>
<name>A0A4Y2NJZ5_ARAVE</name>
<evidence type="ECO:0000313" key="2">
    <source>
        <dbReference type="EMBL" id="GBN38999.1"/>
    </source>
</evidence>
<evidence type="ECO:0000256" key="1">
    <source>
        <dbReference type="SAM" id="MobiDB-lite"/>
    </source>
</evidence>